<keyword evidence="17" id="KW-1185">Reference proteome</keyword>
<keyword evidence="2 14" id="KW-0540">Nuclease</keyword>
<dbReference type="GO" id="GO:0046872">
    <property type="term" value="F:metal ion binding"/>
    <property type="evidence" value="ECO:0007669"/>
    <property type="project" value="UniProtKB-KW"/>
</dbReference>
<name>A0A0A8X0W8_MESS1</name>
<comment type="caution">
    <text evidence="16">The sequence shown here is derived from an EMBL/GenBank/DDBJ whole genome shotgun (WGS) entry which is preliminary data.</text>
</comment>
<keyword evidence="9 14" id="KW-0067">ATP-binding</keyword>
<evidence type="ECO:0000256" key="3">
    <source>
        <dbReference type="ARBA" id="ARBA00022723"/>
    </source>
</evidence>
<dbReference type="Proteomes" id="UP000031014">
    <property type="component" value="Unassembled WGS sequence"/>
</dbReference>
<dbReference type="Pfam" id="PF21445">
    <property type="entry name" value="ADDB_N"/>
    <property type="match status" value="1"/>
</dbReference>
<comment type="miscellaneous">
    <text evidence="14">Despite having conserved helicase domains, this subunit does not have helicase activity.</text>
</comment>
<feature type="binding site" evidence="14">
    <location>
        <position position="797"/>
    </location>
    <ligand>
        <name>[4Fe-4S] cluster</name>
        <dbReference type="ChEBI" id="CHEBI:49883"/>
    </ligand>
</feature>
<gene>
    <name evidence="14" type="primary">addB</name>
    <name evidence="16" type="ORF">SAMD00020551_1713</name>
</gene>
<evidence type="ECO:0000256" key="7">
    <source>
        <dbReference type="ARBA" id="ARBA00022806"/>
    </source>
</evidence>
<dbReference type="Pfam" id="PF12705">
    <property type="entry name" value="PDDEXK_1"/>
    <property type="match status" value="1"/>
</dbReference>
<evidence type="ECO:0000256" key="10">
    <source>
        <dbReference type="ARBA" id="ARBA00023004"/>
    </source>
</evidence>
<evidence type="ECO:0000256" key="2">
    <source>
        <dbReference type="ARBA" id="ARBA00022722"/>
    </source>
</evidence>
<dbReference type="Gene3D" id="3.40.50.300">
    <property type="entry name" value="P-loop containing nucleotide triphosphate hydrolases"/>
    <property type="match status" value="3"/>
</dbReference>
<evidence type="ECO:0000256" key="4">
    <source>
        <dbReference type="ARBA" id="ARBA00022741"/>
    </source>
</evidence>
<feature type="binding site" evidence="14">
    <location>
        <position position="1126"/>
    </location>
    <ligand>
        <name>[4Fe-4S] cluster</name>
        <dbReference type="ChEBI" id="CHEBI:49883"/>
    </ligand>
</feature>
<comment type="subunit">
    <text evidence="14">Heterodimer of AddA and AddB.</text>
</comment>
<dbReference type="PROSITE" id="PS51217">
    <property type="entry name" value="UVRD_HELICASE_CTER"/>
    <property type="match status" value="1"/>
</dbReference>
<evidence type="ECO:0000256" key="5">
    <source>
        <dbReference type="ARBA" id="ARBA00022763"/>
    </source>
</evidence>
<dbReference type="NCBIfam" id="TIGR02773">
    <property type="entry name" value="addB_Gpos"/>
    <property type="match status" value="1"/>
</dbReference>
<keyword evidence="13 14" id="KW-0234">DNA repair</keyword>
<keyword evidence="5 14" id="KW-0227">DNA damage</keyword>
<evidence type="ECO:0000256" key="6">
    <source>
        <dbReference type="ARBA" id="ARBA00022801"/>
    </source>
</evidence>
<dbReference type="AlphaFoldDB" id="A0A0A8X0W8"/>
<evidence type="ECO:0000256" key="12">
    <source>
        <dbReference type="ARBA" id="ARBA00023125"/>
    </source>
</evidence>
<comment type="similarity">
    <text evidence="14">Belongs to the helicase family. AddB/RexB type 1 subfamily.</text>
</comment>
<evidence type="ECO:0000256" key="11">
    <source>
        <dbReference type="ARBA" id="ARBA00023014"/>
    </source>
</evidence>
<comment type="cofactor">
    <cofactor evidence="14">
        <name>Mg(2+)</name>
        <dbReference type="ChEBI" id="CHEBI:18420"/>
    </cofactor>
</comment>
<keyword evidence="7 14" id="KW-0347">Helicase</keyword>
<reference evidence="16 17" key="1">
    <citation type="submission" date="2013-06" db="EMBL/GenBank/DDBJ databases">
        <title>Whole genome shotgun sequence of Bacillus selenatarsenatis SF-1.</title>
        <authorList>
            <person name="Kuroda M."/>
            <person name="Sei K."/>
            <person name="Yamashita M."/>
            <person name="Ike M."/>
        </authorList>
    </citation>
    <scope>NUCLEOTIDE SEQUENCE [LARGE SCALE GENOMIC DNA]</scope>
    <source>
        <strain evidence="16 17">SF-1</strain>
    </source>
</reference>
<dbReference type="STRING" id="1321606.SAMD00020551_1713"/>
<evidence type="ECO:0000313" key="16">
    <source>
        <dbReference type="EMBL" id="GAM13568.1"/>
    </source>
</evidence>
<accession>A0A0A8X0W8</accession>
<evidence type="ECO:0000259" key="15">
    <source>
        <dbReference type="PROSITE" id="PS51217"/>
    </source>
</evidence>
<feature type="domain" description="UvrD-like helicase C-terminal" evidence="15">
    <location>
        <begin position="276"/>
        <end position="581"/>
    </location>
</feature>
<keyword evidence="12 14" id="KW-0238">DNA-binding</keyword>
<dbReference type="Gene3D" id="3.90.320.10">
    <property type="match status" value="1"/>
</dbReference>
<dbReference type="HAMAP" id="MF_01452">
    <property type="entry name" value="AddB_type1"/>
    <property type="match status" value="1"/>
</dbReference>
<dbReference type="GO" id="GO:0008409">
    <property type="term" value="F:5'-3' exonuclease activity"/>
    <property type="evidence" value="ECO:0007669"/>
    <property type="project" value="UniProtKB-UniRule"/>
</dbReference>
<keyword evidence="1 14" id="KW-0004">4Fe-4S</keyword>
<keyword evidence="6 14" id="KW-0378">Hydrolase</keyword>
<organism evidence="16 17">
    <name type="scientific">Mesobacillus selenatarsenatis (strain DSM 18680 / JCM 14380 / FERM P-15431 / SF-1)</name>
    <dbReference type="NCBI Taxonomy" id="1321606"/>
    <lineage>
        <taxon>Bacteria</taxon>
        <taxon>Bacillati</taxon>
        <taxon>Bacillota</taxon>
        <taxon>Bacilli</taxon>
        <taxon>Bacillales</taxon>
        <taxon>Bacillaceae</taxon>
        <taxon>Mesobacillus</taxon>
    </lineage>
</organism>
<keyword evidence="10 14" id="KW-0408">Iron</keyword>
<evidence type="ECO:0000256" key="1">
    <source>
        <dbReference type="ARBA" id="ARBA00022485"/>
    </source>
</evidence>
<dbReference type="GO" id="GO:0000724">
    <property type="term" value="P:double-strand break repair via homologous recombination"/>
    <property type="evidence" value="ECO:0007669"/>
    <property type="project" value="UniProtKB-UniRule"/>
</dbReference>
<evidence type="ECO:0000256" key="9">
    <source>
        <dbReference type="ARBA" id="ARBA00022840"/>
    </source>
</evidence>
<feature type="binding site" evidence="14">
    <location>
        <position position="1120"/>
    </location>
    <ligand>
        <name>[4Fe-4S] cluster</name>
        <dbReference type="ChEBI" id="CHEBI:49883"/>
    </ligand>
</feature>
<protein>
    <recommendedName>
        <fullName evidence="14">ATP-dependent helicase/deoxyribonuclease subunit B</fullName>
        <ecNumber evidence="14">3.1.-.-</ecNumber>
    </recommendedName>
    <alternativeName>
        <fullName evidence="14">ATP-dependent helicase/nuclease subunit AddB</fullName>
    </alternativeName>
</protein>
<dbReference type="EMBL" id="BASE01000036">
    <property type="protein sequence ID" value="GAM13568.1"/>
    <property type="molecule type" value="Genomic_DNA"/>
</dbReference>
<dbReference type="InterPro" id="IPR038726">
    <property type="entry name" value="PDDEXK_AddAB-type"/>
</dbReference>
<evidence type="ECO:0000256" key="14">
    <source>
        <dbReference type="HAMAP-Rule" id="MF_01452"/>
    </source>
</evidence>
<keyword evidence="4 14" id="KW-0547">Nucleotide-binding</keyword>
<dbReference type="InterPro" id="IPR014017">
    <property type="entry name" value="DNA_helicase_UvrD-like_C"/>
</dbReference>
<sequence>MSVRLVLGRSGSGKTEMVINEIKDRLISDPQGDPVVYLVPEQMSFLSEYRLSTDPELGGMIRAQVFSFPRLAWRTLQETGGYTRQHLDSVGISMMIRKIIEDKKDDLKIFQKAADKNGFVQLMEQMLIEFKRYAINPDELTGKMEDSSAGNKALKDKVHDLELVYRQFEDELFGKYIDSEDYFKLLAEKIPASQYLKNAEVYIDGFYSFTPLELMIIDQLIGTCKRVTIALPVDQGFKDAKPDELHLFRITGETCSTLYDMIRTKGYELEEDVVLTEQRRWQDESLEHLEREFDSRPAVKYDGEAAIHIAQAANRRAELEGVARKILGLARDNGYRYRDIAVLMRGSEYREVLETIFDDYGLPYFIDQKRNMLHHPLIELVRSSLETVLGNWRYEPIFRAVKTDLLFPDGVNLNKMREQMDVLENYVLAYGIQGVKWTKKERWKYRRIRGLEYDSVAQTDAEKQTEQELNDLRLLITSPLLRLARRLKRADTGRKLSEAVYLFMEELDIPAKLEAWRMGAEQEGKLVEAREHEQAWNAVINLLDQFVEMLGDTKVAPKKFVTILDAGFESLRFSLIPPAIDQILVADLEKTRLADVKVAFVIGVNEGVLPAKMSEEGIFADDDRELLQSKGIKLAPSSRTKLLDENFIAYKAFVTPSEQLYISYPIANEEGKALMPSSFIKRISDLFPEHQSHFFLPDPSELPEEEQIEYAAGENVALSYLTSQLQLKKRNYPVYDFWWDVYDYYIKDHQWADTARKVLSSLFYENRTKQLSEEVTKELYGDEIQASVSRMELFNSCPFSHYVQHGLKLRDRQIFRLEAPDIGDLFHAALKEIAETVMQQNLSWAQLTRAQAEELARDAVQKLAPKLQNEILMSSNRHHYIRQKLQNIISRASLVLSEHAKVSGFSPVGLELGFGRQGKLPPLAFSLKNGTRMELMGRIDRVDKAEDDKGMYLRVVDYKSSVKDVNLTEVYHGVALQMLTYLDIIITHSPMLVGKAADPAGVLYFHVHNPIVNASKMLTLDEIEEEILKRFKMNGLLLSDENVIRLMDKGLDTGSSQIISAGFKKDGSLLKSSKVASKEDFDHLRQFVRHKYVETGNRIVSGIVDVAPYKLKDRAPCTFCSFKPVCQFDQAVESNDFRKLPVIKKEDLLASLHQDQGIEANDSLPGVNDRLEKIKKQDIMASMREEEEDLG</sequence>
<dbReference type="SUPFAM" id="SSF52540">
    <property type="entry name" value="P-loop containing nucleoside triphosphate hydrolases"/>
    <property type="match status" value="1"/>
</dbReference>
<comment type="function">
    <text evidence="14">The heterodimer acts as both an ATP-dependent DNA helicase and an ATP-dependent, dual-direction single-stranded exonuclease. Recognizes the chi site generating a DNA molecule suitable for the initiation of homologous recombination. The AddB subunit has 5' -&gt; 3' nuclease activity but not helicase activity.</text>
</comment>
<comment type="cofactor">
    <cofactor evidence="14">
        <name>[4Fe-4S] cluster</name>
        <dbReference type="ChEBI" id="CHEBI:49883"/>
    </cofactor>
    <text evidence="14">Binds 1 [4Fe-4S] cluster.</text>
</comment>
<dbReference type="OrthoDB" id="9758506at2"/>
<dbReference type="GO" id="GO:0003690">
    <property type="term" value="F:double-stranded DNA binding"/>
    <property type="evidence" value="ECO:0007669"/>
    <property type="project" value="UniProtKB-UniRule"/>
</dbReference>
<dbReference type="Gene3D" id="6.10.140.1030">
    <property type="match status" value="1"/>
</dbReference>
<dbReference type="GO" id="GO:0004386">
    <property type="term" value="F:helicase activity"/>
    <property type="evidence" value="ECO:0007669"/>
    <property type="project" value="UniProtKB-KW"/>
</dbReference>
<evidence type="ECO:0000313" key="17">
    <source>
        <dbReference type="Proteomes" id="UP000031014"/>
    </source>
</evidence>
<dbReference type="PANTHER" id="PTHR30591">
    <property type="entry name" value="RECBCD ENZYME SUBUNIT RECC"/>
    <property type="match status" value="1"/>
</dbReference>
<evidence type="ECO:0000256" key="13">
    <source>
        <dbReference type="ARBA" id="ARBA00023204"/>
    </source>
</evidence>
<dbReference type="GO" id="GO:0051539">
    <property type="term" value="F:4 iron, 4 sulfur cluster binding"/>
    <property type="evidence" value="ECO:0007669"/>
    <property type="project" value="UniProtKB-KW"/>
</dbReference>
<keyword evidence="8 14" id="KW-0269">Exonuclease</keyword>
<keyword evidence="11 14" id="KW-0411">Iron-sulfur</keyword>
<dbReference type="EC" id="3.1.-.-" evidence="14"/>
<dbReference type="InterPro" id="IPR014140">
    <property type="entry name" value="DNA_helicase_suAddB"/>
</dbReference>
<proteinExistence type="inferred from homology"/>
<keyword evidence="3 14" id="KW-0479">Metal-binding</keyword>
<dbReference type="InterPro" id="IPR049035">
    <property type="entry name" value="ADDB_N"/>
</dbReference>
<dbReference type="InterPro" id="IPR027417">
    <property type="entry name" value="P-loop_NTPase"/>
</dbReference>
<dbReference type="RefSeq" id="WP_084135430.1">
    <property type="nucleotide sequence ID" value="NZ_BASE01000036.1"/>
</dbReference>
<dbReference type="InterPro" id="IPR011604">
    <property type="entry name" value="PDDEXK-like_dom_sf"/>
</dbReference>
<feature type="binding site" evidence="14">
    <location>
        <position position="1117"/>
    </location>
    <ligand>
        <name>[4Fe-4S] cluster</name>
        <dbReference type="ChEBI" id="CHEBI:49883"/>
    </ligand>
</feature>
<dbReference type="GO" id="GO:0005524">
    <property type="term" value="F:ATP binding"/>
    <property type="evidence" value="ECO:0007669"/>
    <property type="project" value="UniProtKB-UniRule"/>
</dbReference>
<evidence type="ECO:0000256" key="8">
    <source>
        <dbReference type="ARBA" id="ARBA00022839"/>
    </source>
</evidence>
<dbReference type="FunFam" id="3.90.320.10:FF:000006">
    <property type="entry name" value="ATP-dependent helicase/deoxyribonuclease subunit B"/>
    <property type="match status" value="1"/>
</dbReference>
<dbReference type="PANTHER" id="PTHR30591:SF1">
    <property type="entry name" value="RECBCD ENZYME SUBUNIT RECC"/>
    <property type="match status" value="1"/>
</dbReference>